<proteinExistence type="predicted"/>
<reference evidence="2 3" key="1">
    <citation type="journal article" date="2010" name="Genome Biol.">
        <title>A first genome assembly of the barley fungal pathogen Pyrenophora teres f. teres.</title>
        <authorList>
            <person name="Ellwood S.R."/>
            <person name="Liu Z."/>
            <person name="Syme R.A."/>
            <person name="Lai Z."/>
            <person name="Hane J.K."/>
            <person name="Keiper F."/>
            <person name="Moffat C.S."/>
            <person name="Oliver R.P."/>
            <person name="Friesen T.L."/>
        </authorList>
    </citation>
    <scope>NUCLEOTIDE SEQUENCE [LARGE SCALE GENOMIC DNA]</scope>
    <source>
        <strain evidence="2 3">0-1</strain>
    </source>
</reference>
<dbReference type="AlphaFoldDB" id="E3S8R8"/>
<organism evidence="3">
    <name type="scientific">Pyrenophora teres f. teres (strain 0-1)</name>
    <name type="common">Barley net blotch fungus</name>
    <name type="synonym">Drechslera teres f. teres</name>
    <dbReference type="NCBI Taxonomy" id="861557"/>
    <lineage>
        <taxon>Eukaryota</taxon>
        <taxon>Fungi</taxon>
        <taxon>Dikarya</taxon>
        <taxon>Ascomycota</taxon>
        <taxon>Pezizomycotina</taxon>
        <taxon>Dothideomycetes</taxon>
        <taxon>Pleosporomycetidae</taxon>
        <taxon>Pleosporales</taxon>
        <taxon>Pleosporineae</taxon>
        <taxon>Pleosporaceae</taxon>
        <taxon>Pyrenophora</taxon>
    </lineage>
</organism>
<accession>E3S8R8</accession>
<evidence type="ECO:0000256" key="1">
    <source>
        <dbReference type="SAM" id="MobiDB-lite"/>
    </source>
</evidence>
<evidence type="ECO:0000313" key="3">
    <source>
        <dbReference type="Proteomes" id="UP000001067"/>
    </source>
</evidence>
<feature type="compositionally biased region" description="Low complexity" evidence="1">
    <location>
        <begin position="108"/>
        <end position="117"/>
    </location>
</feature>
<keyword evidence="3" id="KW-1185">Reference proteome</keyword>
<gene>
    <name evidence="2" type="ORF">PTT_19402</name>
</gene>
<protein>
    <submittedName>
        <fullName evidence="2">Uncharacterized protein</fullName>
    </submittedName>
</protein>
<sequence length="117" mass="13149">MSDIICSCGPWDHFDHVVILTENHRQKEDLSGFMDALEAIRKHEASDAHYDLLFEHSLDKIYKTKDGDPLTTKSQEEIETEFAAVAERFKGRGRDCTEACSSPLDQPGSSQGYGQSQ</sequence>
<dbReference type="Proteomes" id="UP000001067">
    <property type="component" value="Unassembled WGS sequence"/>
</dbReference>
<feature type="region of interest" description="Disordered" evidence="1">
    <location>
        <begin position="95"/>
        <end position="117"/>
    </location>
</feature>
<name>E3S8R8_PYRTT</name>
<dbReference type="EMBL" id="GL537841">
    <property type="protein sequence ID" value="EFQ85628.1"/>
    <property type="molecule type" value="Genomic_DNA"/>
</dbReference>
<dbReference type="KEGG" id="pte:PTT_19402"/>
<evidence type="ECO:0000313" key="2">
    <source>
        <dbReference type="EMBL" id="EFQ85628.1"/>
    </source>
</evidence>
<dbReference type="HOGENOM" id="CLU_2086013_0_0_1"/>